<name>K1S776_9ZZZZ</name>
<dbReference type="InterPro" id="IPR017945">
    <property type="entry name" value="DHBP_synth_RibB-like_a/b_dom"/>
</dbReference>
<accession>K1S776</accession>
<organism evidence="2">
    <name type="scientific">human gut metagenome</name>
    <dbReference type="NCBI Taxonomy" id="408170"/>
    <lineage>
        <taxon>unclassified sequences</taxon>
        <taxon>metagenomes</taxon>
        <taxon>organismal metagenomes</taxon>
    </lineage>
</organism>
<dbReference type="GO" id="GO:0003725">
    <property type="term" value="F:double-stranded RNA binding"/>
    <property type="evidence" value="ECO:0007669"/>
    <property type="project" value="InterPro"/>
</dbReference>
<gene>
    <name evidence="2" type="ORF">LEA_21193</name>
</gene>
<dbReference type="InterPro" id="IPR006070">
    <property type="entry name" value="Sua5-like_dom"/>
</dbReference>
<dbReference type="EMBL" id="AJWY01014580">
    <property type="protein sequence ID" value="EKC43341.1"/>
    <property type="molecule type" value="Genomic_DNA"/>
</dbReference>
<sequence>MLVKIYTENPSEKEIDRVVNLLERDGVVIYPTDSVYAFGCSIRSAKAVERLRRIKGKDLTTFSVVFDSLGRIADYCRVDNAQFRLLKQICRGLSPSCWMHRRVCRTRRSNGAVP</sequence>
<evidence type="ECO:0000259" key="1">
    <source>
        <dbReference type="Pfam" id="PF01300"/>
    </source>
</evidence>
<evidence type="ECO:0000313" key="2">
    <source>
        <dbReference type="EMBL" id="EKC43341.1"/>
    </source>
</evidence>
<dbReference type="PANTHER" id="PTHR42828">
    <property type="entry name" value="DHBP SYNTHASE RIBB-LIKE ALPHA/BETA DOMAIN-CONTAINING PROTEIN"/>
    <property type="match status" value="1"/>
</dbReference>
<dbReference type="PANTHER" id="PTHR42828:SF3">
    <property type="entry name" value="THREONYLCARBAMOYL-AMP SYNTHASE"/>
    <property type="match status" value="1"/>
</dbReference>
<dbReference type="Gene3D" id="3.90.870.10">
    <property type="entry name" value="DHBP synthase"/>
    <property type="match status" value="1"/>
</dbReference>
<dbReference type="AlphaFoldDB" id="K1S776"/>
<reference evidence="2" key="1">
    <citation type="journal article" date="2013" name="Environ. Microbiol.">
        <title>Microbiota from the distal guts of lean and obese adolescents exhibit partial functional redundancy besides clear differences in community structure.</title>
        <authorList>
            <person name="Ferrer M."/>
            <person name="Ruiz A."/>
            <person name="Lanza F."/>
            <person name="Haange S.B."/>
            <person name="Oberbach A."/>
            <person name="Till H."/>
            <person name="Bargiela R."/>
            <person name="Campoy C."/>
            <person name="Segura M.T."/>
            <person name="Richter M."/>
            <person name="von Bergen M."/>
            <person name="Seifert J."/>
            <person name="Suarez A."/>
        </authorList>
    </citation>
    <scope>NUCLEOTIDE SEQUENCE</scope>
</reference>
<feature type="domain" description="YrdC-like" evidence="1">
    <location>
        <begin position="21"/>
        <end position="89"/>
    </location>
</feature>
<feature type="non-terminal residue" evidence="2">
    <location>
        <position position="114"/>
    </location>
</feature>
<proteinExistence type="predicted"/>
<comment type="caution">
    <text evidence="2">The sequence shown here is derived from an EMBL/GenBank/DDBJ whole genome shotgun (WGS) entry which is preliminary data.</text>
</comment>
<dbReference type="SUPFAM" id="SSF55821">
    <property type="entry name" value="YrdC/RibB"/>
    <property type="match status" value="1"/>
</dbReference>
<protein>
    <submittedName>
        <fullName evidence="2">Sua5/YciO/YrdC/YwlC family protein</fullName>
    </submittedName>
</protein>
<dbReference type="Pfam" id="PF01300">
    <property type="entry name" value="Sua5_yciO_yrdC"/>
    <property type="match status" value="1"/>
</dbReference>
<dbReference type="InterPro" id="IPR052532">
    <property type="entry name" value="SUA5_domain"/>
</dbReference>